<proteinExistence type="predicted"/>
<organism evidence="1 2">
    <name type="scientific">Paenibacillus ginsengarvi</name>
    <dbReference type="NCBI Taxonomy" id="400777"/>
    <lineage>
        <taxon>Bacteria</taxon>
        <taxon>Bacillati</taxon>
        <taxon>Bacillota</taxon>
        <taxon>Bacilli</taxon>
        <taxon>Bacillales</taxon>
        <taxon>Paenibacillaceae</taxon>
        <taxon>Paenibacillus</taxon>
    </lineage>
</organism>
<comment type="caution">
    <text evidence="1">The sequence shown here is derived from an EMBL/GenBank/DDBJ whole genome shotgun (WGS) entry which is preliminary data.</text>
</comment>
<sequence>MKVQIEGRCQAVLVAKENAWIVRPLIVTIGKQFDFIVGPIIIENWMNYFRMLELGCYRFCFAVSHNHRLASKKTLSIKGLY</sequence>
<accession>A0A3B0CAY2</accession>
<dbReference type="Proteomes" id="UP000282311">
    <property type="component" value="Unassembled WGS sequence"/>
</dbReference>
<dbReference type="AlphaFoldDB" id="A0A3B0CAY2"/>
<gene>
    <name evidence="1" type="ORF">D7M11_16000</name>
</gene>
<protein>
    <submittedName>
        <fullName evidence="1">Uncharacterized protein</fullName>
    </submittedName>
</protein>
<name>A0A3B0CAY2_9BACL</name>
<evidence type="ECO:0000313" key="2">
    <source>
        <dbReference type="Proteomes" id="UP000282311"/>
    </source>
</evidence>
<reference evidence="1 2" key="1">
    <citation type="journal article" date="2007" name="Int. J. Syst. Evol. Microbiol.">
        <title>Paenibacillus ginsengarvi sp. nov., isolated from soil from ginseng cultivation.</title>
        <authorList>
            <person name="Yoon M.H."/>
            <person name="Ten L.N."/>
            <person name="Im W.T."/>
        </authorList>
    </citation>
    <scope>NUCLEOTIDE SEQUENCE [LARGE SCALE GENOMIC DNA]</scope>
    <source>
        <strain evidence="1 2">KCTC 13059</strain>
    </source>
</reference>
<dbReference type="EMBL" id="RBAH01000011">
    <property type="protein sequence ID" value="RKN83705.1"/>
    <property type="molecule type" value="Genomic_DNA"/>
</dbReference>
<keyword evidence="2" id="KW-1185">Reference proteome</keyword>
<evidence type="ECO:0000313" key="1">
    <source>
        <dbReference type="EMBL" id="RKN83705.1"/>
    </source>
</evidence>